<proteinExistence type="predicted"/>
<dbReference type="EMBL" id="UGWZ01000001">
    <property type="protein sequence ID" value="SUG14974.1"/>
    <property type="molecule type" value="Genomic_DNA"/>
</dbReference>
<protein>
    <submittedName>
        <fullName evidence="1">Uncharacterized protein</fullName>
    </submittedName>
</protein>
<accession>A0A379S697</accession>
<name>A0A379S697_SALER</name>
<dbReference type="Proteomes" id="UP000254124">
    <property type="component" value="Unassembled WGS sequence"/>
</dbReference>
<evidence type="ECO:0000313" key="1">
    <source>
        <dbReference type="EMBL" id="SUG14974.1"/>
    </source>
</evidence>
<reference evidence="1 2" key="1">
    <citation type="submission" date="2018-06" db="EMBL/GenBank/DDBJ databases">
        <authorList>
            <consortium name="Pathogen Informatics"/>
            <person name="Doyle S."/>
        </authorList>
    </citation>
    <scope>NUCLEOTIDE SEQUENCE [LARGE SCALE GENOMIC DNA]</scope>
    <source>
        <strain evidence="1 2">NCTC7295</strain>
    </source>
</reference>
<gene>
    <name evidence="1" type="ORF">NCTC7295_02628</name>
</gene>
<organism evidence="1 2">
    <name type="scientific">Salmonella enterica subsp. arizonae</name>
    <dbReference type="NCBI Taxonomy" id="59203"/>
    <lineage>
        <taxon>Bacteria</taxon>
        <taxon>Pseudomonadati</taxon>
        <taxon>Pseudomonadota</taxon>
        <taxon>Gammaproteobacteria</taxon>
        <taxon>Enterobacterales</taxon>
        <taxon>Enterobacteriaceae</taxon>
        <taxon>Salmonella</taxon>
    </lineage>
</organism>
<sequence length="108" mass="11016">MVFGQLPELAVHRFDGIGGVNHLADNSLFTGFMKGFAHGGDNLMKNTKVITESAGMPGEVLGDLAKQVTGFVGEIAGVISGFNAKVSADAFTQSLTLAVNSGQSSTGG</sequence>
<evidence type="ECO:0000313" key="2">
    <source>
        <dbReference type="Proteomes" id="UP000254124"/>
    </source>
</evidence>
<dbReference type="AlphaFoldDB" id="A0A379S697"/>